<dbReference type="Gene3D" id="2.60.40.640">
    <property type="match status" value="1"/>
</dbReference>
<dbReference type="GO" id="GO:0030674">
    <property type="term" value="F:protein-macromolecule adaptor activity"/>
    <property type="evidence" value="ECO:0007669"/>
    <property type="project" value="TreeGrafter"/>
</dbReference>
<dbReference type="InterPro" id="IPR014756">
    <property type="entry name" value="Ig_E-set"/>
</dbReference>
<name>A0A9P4MB48_9PEZI</name>
<evidence type="ECO:0000313" key="3">
    <source>
        <dbReference type="EMBL" id="KAF2101022.1"/>
    </source>
</evidence>
<dbReference type="GO" id="GO:0005886">
    <property type="term" value="C:plasma membrane"/>
    <property type="evidence" value="ECO:0007669"/>
    <property type="project" value="TreeGrafter"/>
</dbReference>
<sequence>MNVNLFLDKPRNHFTNLDEITGKVVLKTSSANAVNNITVKLEGESRTRLISQGRPGYNDKPRPVLEVHKLLYKVQVVWPPRQVTDQGGFERNYTIPPGIHEYPFSFKIPFNNACNTPNPLQLNSSFMGLSLEVARTPTHHVKTTLPPTLYFPGEAEIRYYCKVTVNRPQLLQQNPRAIVPFNFFPIEPPRQRSDGETYARRQHQFQNPDLLSPSPTTMSAPDDAFKTPPRFSVDARLPNPAIITCNEDLPVRIIVKQLSERDQPVYLQSLQVVLIGYTLVRAHEVQRRESNSWVLVTAANMGVPLGSPSDPVGAETEINKEYWFGRQLPNTVAPTFVTCNLKREYELEISVGLGYGTEKGGQMTVLPLRLPVKVFSGIRPPAALLEAMHNSPPEKLPLKPPRRESEASPVYDPSPTGMQSSYLPSPTKHSQPPQAHVQSSVPPGYDDAPPSYEDAIASDLPPVDGPRPDYEPPPAPVGDGLGARDEKRGGFGLGR</sequence>
<dbReference type="InterPro" id="IPR014752">
    <property type="entry name" value="Arrestin-like_C"/>
</dbReference>
<accession>A0A9P4MB48</accession>
<dbReference type="GO" id="GO:0031625">
    <property type="term" value="F:ubiquitin protein ligase binding"/>
    <property type="evidence" value="ECO:0007669"/>
    <property type="project" value="TreeGrafter"/>
</dbReference>
<dbReference type="Proteomes" id="UP000799772">
    <property type="component" value="Unassembled WGS sequence"/>
</dbReference>
<evidence type="ECO:0000313" key="4">
    <source>
        <dbReference type="Proteomes" id="UP000799772"/>
    </source>
</evidence>
<dbReference type="Pfam" id="PF00339">
    <property type="entry name" value="Arrestin_N"/>
    <property type="match status" value="1"/>
</dbReference>
<protein>
    <recommendedName>
        <fullName evidence="2">Arrestin-like N-terminal domain-containing protein</fullName>
    </recommendedName>
</protein>
<proteinExistence type="predicted"/>
<feature type="compositionally biased region" description="Polar residues" evidence="1">
    <location>
        <begin position="416"/>
        <end position="441"/>
    </location>
</feature>
<feature type="domain" description="Arrestin-like N-terminal" evidence="2">
    <location>
        <begin position="4"/>
        <end position="174"/>
    </location>
</feature>
<dbReference type="InterPro" id="IPR011021">
    <property type="entry name" value="Arrestin-like_N"/>
</dbReference>
<organism evidence="3 4">
    <name type="scientific">Rhizodiscina lignyota</name>
    <dbReference type="NCBI Taxonomy" id="1504668"/>
    <lineage>
        <taxon>Eukaryota</taxon>
        <taxon>Fungi</taxon>
        <taxon>Dikarya</taxon>
        <taxon>Ascomycota</taxon>
        <taxon>Pezizomycotina</taxon>
        <taxon>Dothideomycetes</taxon>
        <taxon>Pleosporomycetidae</taxon>
        <taxon>Aulographales</taxon>
        <taxon>Rhizodiscinaceae</taxon>
        <taxon>Rhizodiscina</taxon>
    </lineage>
</organism>
<dbReference type="AlphaFoldDB" id="A0A9P4MB48"/>
<dbReference type="CDD" id="cd22952">
    <property type="entry name" value="ART10-like"/>
    <property type="match status" value="1"/>
</dbReference>
<dbReference type="PANTHER" id="PTHR11188">
    <property type="entry name" value="ARRESTIN DOMAIN CONTAINING PROTEIN"/>
    <property type="match status" value="1"/>
</dbReference>
<reference evidence="3" key="1">
    <citation type="journal article" date="2020" name="Stud. Mycol.">
        <title>101 Dothideomycetes genomes: a test case for predicting lifestyles and emergence of pathogens.</title>
        <authorList>
            <person name="Haridas S."/>
            <person name="Albert R."/>
            <person name="Binder M."/>
            <person name="Bloem J."/>
            <person name="Labutti K."/>
            <person name="Salamov A."/>
            <person name="Andreopoulos B."/>
            <person name="Baker S."/>
            <person name="Barry K."/>
            <person name="Bills G."/>
            <person name="Bluhm B."/>
            <person name="Cannon C."/>
            <person name="Castanera R."/>
            <person name="Culley D."/>
            <person name="Daum C."/>
            <person name="Ezra D."/>
            <person name="Gonzalez J."/>
            <person name="Henrissat B."/>
            <person name="Kuo A."/>
            <person name="Liang C."/>
            <person name="Lipzen A."/>
            <person name="Lutzoni F."/>
            <person name="Magnuson J."/>
            <person name="Mondo S."/>
            <person name="Nolan M."/>
            <person name="Ohm R."/>
            <person name="Pangilinan J."/>
            <person name="Park H.-J."/>
            <person name="Ramirez L."/>
            <person name="Alfaro M."/>
            <person name="Sun H."/>
            <person name="Tritt A."/>
            <person name="Yoshinaga Y."/>
            <person name="Zwiers L.-H."/>
            <person name="Turgeon B."/>
            <person name="Goodwin S."/>
            <person name="Spatafora J."/>
            <person name="Crous P."/>
            <person name="Grigoriev I."/>
        </authorList>
    </citation>
    <scope>NUCLEOTIDE SEQUENCE</scope>
    <source>
        <strain evidence="3">CBS 133067</strain>
    </source>
</reference>
<gene>
    <name evidence="3" type="ORF">NA57DRAFT_36752</name>
</gene>
<dbReference type="OrthoDB" id="3365616at2759"/>
<keyword evidence="4" id="KW-1185">Reference proteome</keyword>
<dbReference type="InterPro" id="IPR050357">
    <property type="entry name" value="Arrestin_domain-protein"/>
</dbReference>
<evidence type="ECO:0000256" key="1">
    <source>
        <dbReference type="SAM" id="MobiDB-lite"/>
    </source>
</evidence>
<feature type="region of interest" description="Disordered" evidence="1">
    <location>
        <begin position="388"/>
        <end position="495"/>
    </location>
</feature>
<dbReference type="EMBL" id="ML978124">
    <property type="protein sequence ID" value="KAF2101022.1"/>
    <property type="molecule type" value="Genomic_DNA"/>
</dbReference>
<evidence type="ECO:0000259" key="2">
    <source>
        <dbReference type="Pfam" id="PF00339"/>
    </source>
</evidence>
<comment type="caution">
    <text evidence="3">The sequence shown here is derived from an EMBL/GenBank/DDBJ whole genome shotgun (WGS) entry which is preliminary data.</text>
</comment>
<dbReference type="PANTHER" id="PTHR11188:SF166">
    <property type="entry name" value="ARRESTIN (OR S-ANTIGEN), N-TERMINAL DOMAIN PROTEIN (AFU_ORTHOLOGUE AFUA_7G02050)"/>
    <property type="match status" value="1"/>
</dbReference>
<dbReference type="SUPFAM" id="SSF81296">
    <property type="entry name" value="E set domains"/>
    <property type="match status" value="1"/>
</dbReference>
<dbReference type="GO" id="GO:0070086">
    <property type="term" value="P:ubiquitin-dependent endocytosis"/>
    <property type="evidence" value="ECO:0007669"/>
    <property type="project" value="TreeGrafter"/>
</dbReference>
<dbReference type="GO" id="GO:0005829">
    <property type="term" value="C:cytosol"/>
    <property type="evidence" value="ECO:0007669"/>
    <property type="project" value="TreeGrafter"/>
</dbReference>